<dbReference type="PANTHER" id="PTHR30093:SF2">
    <property type="entry name" value="TYPE II SECRETION SYSTEM PROTEIN H"/>
    <property type="match status" value="1"/>
</dbReference>
<keyword evidence="1" id="KW-0472">Membrane</keyword>
<dbReference type="Gene3D" id="3.30.700.10">
    <property type="entry name" value="Glycoprotein, Type 4 Pilin"/>
    <property type="match status" value="1"/>
</dbReference>
<dbReference type="KEGG" id="tim:GMBLW1_07360"/>
<feature type="transmembrane region" description="Helical" evidence="1">
    <location>
        <begin position="12"/>
        <end position="35"/>
    </location>
</feature>
<gene>
    <name evidence="3" type="ORF">GMBLW1_07360</name>
</gene>
<dbReference type="SUPFAM" id="SSF54523">
    <property type="entry name" value="Pili subunits"/>
    <property type="match status" value="1"/>
</dbReference>
<dbReference type="InterPro" id="IPR011453">
    <property type="entry name" value="DUF1559"/>
</dbReference>
<evidence type="ECO:0000313" key="3">
    <source>
        <dbReference type="EMBL" id="VIP03224.1"/>
    </source>
</evidence>
<evidence type="ECO:0000259" key="2">
    <source>
        <dbReference type="Pfam" id="PF07596"/>
    </source>
</evidence>
<organism evidence="3">
    <name type="scientific">Tuwongella immobilis</name>
    <dbReference type="NCBI Taxonomy" id="692036"/>
    <lineage>
        <taxon>Bacteria</taxon>
        <taxon>Pseudomonadati</taxon>
        <taxon>Planctomycetota</taxon>
        <taxon>Planctomycetia</taxon>
        <taxon>Gemmatales</taxon>
        <taxon>Gemmataceae</taxon>
        <taxon>Tuwongella</taxon>
    </lineage>
</organism>
<sequence>MRVWYRERARGFTLIELLVVIAIIAILIGLLLPAVQKVREAAARMKCQNNLKQLGLAIHNYHDANSVLPTGRKYDLWDTFTWVQYILPGIEQEAVYRLYVALPINLNNSYTQNGGDRSPTGPTQRDARNAIISSFMCPSDTTNSANEITSDTWGFYRGNYRGCTGSGDMYGNPTSGNTYSGLGVFGVKPNQSAIDNTNRNITLVGISDGTSNTVMLAEGVVPTTAGWGGPIGSMIYGNMGGGLFSTSLSPNSSAPDQIIGPCPQTQGDSTYKAPCTSIGGNNGAGPSAAGAHAAARSKHTGGVNAAMADGSVRFIRDSIAAAVWQSMGTRANGEVVAQD</sequence>
<dbReference type="AlphaFoldDB" id="A0A6C2YP95"/>
<name>A0A6C2YP95_9BACT</name>
<dbReference type="EMBL" id="LR593887">
    <property type="protein sequence ID" value="VTS03759.1"/>
    <property type="molecule type" value="Genomic_DNA"/>
</dbReference>
<dbReference type="InterPro" id="IPR012902">
    <property type="entry name" value="N_methyl_site"/>
</dbReference>
<dbReference type="Pfam" id="PF07596">
    <property type="entry name" value="SBP_bac_10"/>
    <property type="match status" value="1"/>
</dbReference>
<dbReference type="NCBIfam" id="TIGR04294">
    <property type="entry name" value="pre_pil_HX9DG"/>
    <property type="match status" value="1"/>
</dbReference>
<dbReference type="Pfam" id="PF07963">
    <property type="entry name" value="N_methyl"/>
    <property type="match status" value="1"/>
</dbReference>
<reference evidence="3" key="1">
    <citation type="submission" date="2019-04" db="EMBL/GenBank/DDBJ databases">
        <authorList>
            <consortium name="Science for Life Laboratories"/>
        </authorList>
    </citation>
    <scope>NUCLEOTIDE SEQUENCE</scope>
    <source>
        <strain evidence="3">MBLW1</strain>
    </source>
</reference>
<dbReference type="PROSITE" id="PS00409">
    <property type="entry name" value="PROKAR_NTER_METHYL"/>
    <property type="match status" value="1"/>
</dbReference>
<dbReference type="InterPro" id="IPR045584">
    <property type="entry name" value="Pilin-like"/>
</dbReference>
<feature type="domain" description="DUF1559" evidence="2">
    <location>
        <begin position="36"/>
        <end position="320"/>
    </location>
</feature>
<evidence type="ECO:0000313" key="4">
    <source>
        <dbReference type="Proteomes" id="UP000464378"/>
    </source>
</evidence>
<dbReference type="NCBIfam" id="TIGR02532">
    <property type="entry name" value="IV_pilin_GFxxxE"/>
    <property type="match status" value="1"/>
</dbReference>
<dbReference type="PANTHER" id="PTHR30093">
    <property type="entry name" value="GENERAL SECRETION PATHWAY PROTEIN G"/>
    <property type="match status" value="1"/>
</dbReference>
<proteinExistence type="predicted"/>
<keyword evidence="1" id="KW-0812">Transmembrane</keyword>
<dbReference type="Proteomes" id="UP000464378">
    <property type="component" value="Chromosome"/>
</dbReference>
<dbReference type="RefSeq" id="WP_162661443.1">
    <property type="nucleotide sequence ID" value="NZ_LR593887.1"/>
</dbReference>
<dbReference type="InterPro" id="IPR027558">
    <property type="entry name" value="Pre_pil_HX9DG_C"/>
</dbReference>
<dbReference type="InParanoid" id="A0A6C2YP95"/>
<protein>
    <recommendedName>
        <fullName evidence="2">DUF1559 domain-containing protein</fullName>
    </recommendedName>
</protein>
<dbReference type="EMBL" id="LR586016">
    <property type="protein sequence ID" value="VIP03224.1"/>
    <property type="molecule type" value="Genomic_DNA"/>
</dbReference>
<keyword evidence="4" id="KW-1185">Reference proteome</keyword>
<accession>A0A6C2YP95</accession>
<evidence type="ECO:0000256" key="1">
    <source>
        <dbReference type="SAM" id="Phobius"/>
    </source>
</evidence>
<keyword evidence="1" id="KW-1133">Transmembrane helix</keyword>